<dbReference type="AlphaFoldDB" id="A0A4Y3KT86"/>
<sequence length="150" mass="17137">MAPRLDFTFRLSGRGWAEAAISDGTNTTSMAPSFLSDALGDLLRAVNRVLAGAREAECTWQEEPGVDRWHLVREEDRVVLRVFAVDDDVEGETELVFQTRQTLPALGDAFLRGAQAVLDHYGTERYRNTWVEHPFPTEELELLRRRLQHR</sequence>
<reference evidence="1" key="1">
    <citation type="submission" date="2019-06" db="EMBL/GenBank/DDBJ databases">
        <title>Whole genome shotgun sequence of Cellulomonas cellasea NBRC 3753.</title>
        <authorList>
            <person name="Hosoyama A."/>
            <person name="Uohara A."/>
            <person name="Ohji S."/>
            <person name="Ichikawa N."/>
        </authorList>
    </citation>
    <scope>NUCLEOTIDE SEQUENCE [LARGE SCALE GENOMIC DNA]</scope>
    <source>
        <strain evidence="1">NBRC 3753</strain>
    </source>
</reference>
<evidence type="ECO:0000313" key="1">
    <source>
        <dbReference type="EMBL" id="GEA86634.1"/>
    </source>
</evidence>
<gene>
    <name evidence="1" type="ORF">CCE01nite_05830</name>
</gene>
<evidence type="ECO:0000313" key="2">
    <source>
        <dbReference type="Proteomes" id="UP000317046"/>
    </source>
</evidence>
<keyword evidence="2" id="KW-1185">Reference proteome</keyword>
<protein>
    <submittedName>
        <fullName evidence="1">Uncharacterized protein</fullName>
    </submittedName>
</protein>
<proteinExistence type="predicted"/>
<name>A0A4Y3KT86_9CELL</name>
<dbReference type="RefSeq" id="WP_141371955.1">
    <property type="nucleotide sequence ID" value="NZ_BJLR01000007.1"/>
</dbReference>
<organism evidence="1 2">
    <name type="scientific">Cellulomonas cellasea</name>
    <dbReference type="NCBI Taxonomy" id="43670"/>
    <lineage>
        <taxon>Bacteria</taxon>
        <taxon>Bacillati</taxon>
        <taxon>Actinomycetota</taxon>
        <taxon>Actinomycetes</taxon>
        <taxon>Micrococcales</taxon>
        <taxon>Cellulomonadaceae</taxon>
        <taxon>Cellulomonas</taxon>
    </lineage>
</organism>
<dbReference type="EMBL" id="BJLR01000007">
    <property type="protein sequence ID" value="GEA86634.1"/>
    <property type="molecule type" value="Genomic_DNA"/>
</dbReference>
<dbReference type="Proteomes" id="UP000317046">
    <property type="component" value="Unassembled WGS sequence"/>
</dbReference>
<accession>A0A4Y3KT86</accession>
<comment type="caution">
    <text evidence="1">The sequence shown here is derived from an EMBL/GenBank/DDBJ whole genome shotgun (WGS) entry which is preliminary data.</text>
</comment>